<name>A0A1B6JJI4_9HEMI</name>
<proteinExistence type="predicted"/>
<reference evidence="2" key="1">
    <citation type="submission" date="2015-11" db="EMBL/GenBank/DDBJ databases">
        <title>De novo transcriptome assembly of four potential Pierce s Disease insect vectors from Arizona vineyards.</title>
        <authorList>
            <person name="Tassone E.E."/>
        </authorList>
    </citation>
    <scope>NUCLEOTIDE SEQUENCE</scope>
</reference>
<organism evidence="2">
    <name type="scientific">Homalodisca liturata</name>
    <dbReference type="NCBI Taxonomy" id="320908"/>
    <lineage>
        <taxon>Eukaryota</taxon>
        <taxon>Metazoa</taxon>
        <taxon>Ecdysozoa</taxon>
        <taxon>Arthropoda</taxon>
        <taxon>Hexapoda</taxon>
        <taxon>Insecta</taxon>
        <taxon>Pterygota</taxon>
        <taxon>Neoptera</taxon>
        <taxon>Paraneoptera</taxon>
        <taxon>Hemiptera</taxon>
        <taxon>Auchenorrhyncha</taxon>
        <taxon>Membracoidea</taxon>
        <taxon>Cicadellidae</taxon>
        <taxon>Cicadellinae</taxon>
        <taxon>Proconiini</taxon>
        <taxon>Homalodisca</taxon>
    </lineage>
</organism>
<dbReference type="AlphaFoldDB" id="A0A1B6JJI4"/>
<sequence length="192" mass="21224">RADCRTTDRGRWRSSALWLEVFGGRTAGPRLVDTGRRLEVFGWWSAGPRRADCRTTARGRWTSAGGLWVFGWRSSAGGPRDLGGRTAGPRLVDAGGLRDFGWWSAGRRLKALGGHRIERGSCEGLPLLVGFDYDRCTTGQVVRLCIPVGGPRTAARGLGTMADELQFSAFKLQRHAMTLRWKDVGFLLWDFG</sequence>
<evidence type="ECO:0000313" key="2">
    <source>
        <dbReference type="EMBL" id="JAS99441.1"/>
    </source>
</evidence>
<dbReference type="EMBL" id="GECU01008265">
    <property type="protein sequence ID" value="JAS99441.1"/>
    <property type="molecule type" value="Transcribed_RNA"/>
</dbReference>
<accession>A0A1B6JJI4</accession>
<dbReference type="EMBL" id="GECU01032004">
    <property type="protein sequence ID" value="JAS75702.1"/>
    <property type="molecule type" value="Transcribed_RNA"/>
</dbReference>
<evidence type="ECO:0000313" key="1">
    <source>
        <dbReference type="EMBL" id="JAS75702.1"/>
    </source>
</evidence>
<protein>
    <submittedName>
        <fullName evidence="2">Uncharacterized protein</fullName>
    </submittedName>
</protein>
<gene>
    <name evidence="1" type="ORF">g.48779</name>
    <name evidence="2" type="ORF">g.48787</name>
</gene>
<feature type="non-terminal residue" evidence="2">
    <location>
        <position position="1"/>
    </location>
</feature>